<proteinExistence type="predicted"/>
<organism evidence="2 3">
    <name type="scientific">[Clostridium] innocuum 2959</name>
    <dbReference type="NCBI Taxonomy" id="999413"/>
    <lineage>
        <taxon>Bacteria</taxon>
        <taxon>Bacillati</taxon>
        <taxon>Bacillota</taxon>
        <taxon>Clostridia</taxon>
        <taxon>Eubacteriales</taxon>
        <taxon>Clostridiaceae</taxon>
        <taxon>Clostridium</taxon>
    </lineage>
</organism>
<protein>
    <submittedName>
        <fullName evidence="2">Uncharacterized protein</fullName>
    </submittedName>
</protein>
<dbReference type="EMBL" id="AGYV01000001">
    <property type="protein sequence ID" value="ENY88812.1"/>
    <property type="molecule type" value="Genomic_DNA"/>
</dbReference>
<dbReference type="HOGENOM" id="CLU_3364234_0_0_9"/>
<keyword evidence="1" id="KW-0472">Membrane</keyword>
<evidence type="ECO:0000313" key="2">
    <source>
        <dbReference type="EMBL" id="ENY88812.1"/>
    </source>
</evidence>
<gene>
    <name evidence="2" type="ORF">HMPREF1094_01264</name>
</gene>
<sequence length="35" mass="4054">MNILDIMILFIGFSLAGLLCLHTFDMSAFYEKTRK</sequence>
<name>N9WMQ8_CLOIN</name>
<feature type="transmembrane region" description="Helical" evidence="1">
    <location>
        <begin position="6"/>
        <end position="30"/>
    </location>
</feature>
<comment type="caution">
    <text evidence="2">The sequence shown here is derived from an EMBL/GenBank/DDBJ whole genome shotgun (WGS) entry which is preliminary data.</text>
</comment>
<dbReference type="AlphaFoldDB" id="N9WMQ8"/>
<keyword evidence="1" id="KW-1133">Transmembrane helix</keyword>
<evidence type="ECO:0000256" key="1">
    <source>
        <dbReference type="SAM" id="Phobius"/>
    </source>
</evidence>
<accession>N9WMQ8</accession>
<evidence type="ECO:0000313" key="3">
    <source>
        <dbReference type="Proteomes" id="UP000013051"/>
    </source>
</evidence>
<keyword evidence="3" id="KW-1185">Reference proteome</keyword>
<reference evidence="2 3" key="1">
    <citation type="submission" date="2013-01" db="EMBL/GenBank/DDBJ databases">
        <title>The Genome Sequence of Clostridium innocuum 2959.</title>
        <authorList>
            <consortium name="The Broad Institute Genome Sequencing Platform"/>
            <person name="Earl A."/>
            <person name="Ward D."/>
            <person name="Feldgarden M."/>
            <person name="Gevers D."/>
            <person name="Courvalin P."/>
            <person name="Lambert T."/>
            <person name="Walker B."/>
            <person name="Young S.K."/>
            <person name="Zeng Q."/>
            <person name="Gargeya S."/>
            <person name="Fitzgerald M."/>
            <person name="Haas B."/>
            <person name="Abouelleil A."/>
            <person name="Alvarado L."/>
            <person name="Arachchi H.M."/>
            <person name="Berlin A.M."/>
            <person name="Chapman S.B."/>
            <person name="Dewar J."/>
            <person name="Goldberg J."/>
            <person name="Griggs A."/>
            <person name="Gujja S."/>
            <person name="Hansen M."/>
            <person name="Howarth C."/>
            <person name="Imamovic A."/>
            <person name="Larimer J."/>
            <person name="McCowan C."/>
            <person name="Murphy C."/>
            <person name="Neiman D."/>
            <person name="Pearson M."/>
            <person name="Priest M."/>
            <person name="Roberts A."/>
            <person name="Saif S."/>
            <person name="Shea T."/>
            <person name="Sisk P."/>
            <person name="Sykes S."/>
            <person name="Wortman J."/>
            <person name="Nusbaum C."/>
            <person name="Birren B."/>
        </authorList>
    </citation>
    <scope>NUCLEOTIDE SEQUENCE [LARGE SCALE GENOMIC DNA]</scope>
    <source>
        <strain evidence="2 3">2959</strain>
    </source>
</reference>
<dbReference type="Proteomes" id="UP000013051">
    <property type="component" value="Unassembled WGS sequence"/>
</dbReference>
<keyword evidence="1" id="KW-0812">Transmembrane</keyword>